<protein>
    <submittedName>
        <fullName evidence="2">Alpha/beta hydrolase</fullName>
    </submittedName>
</protein>
<dbReference type="EMBL" id="BOPH01000029">
    <property type="protein sequence ID" value="GIJ67671.1"/>
    <property type="molecule type" value="Genomic_DNA"/>
</dbReference>
<comment type="caution">
    <text evidence="2">The sequence shown here is derived from an EMBL/GenBank/DDBJ whole genome shotgun (WGS) entry which is preliminary data.</text>
</comment>
<dbReference type="GO" id="GO:0016787">
    <property type="term" value="F:hydrolase activity"/>
    <property type="evidence" value="ECO:0007669"/>
    <property type="project" value="UniProtKB-KW"/>
</dbReference>
<organism evidence="2 3">
    <name type="scientific">Virgisporangium ochraceum</name>
    <dbReference type="NCBI Taxonomy" id="65505"/>
    <lineage>
        <taxon>Bacteria</taxon>
        <taxon>Bacillati</taxon>
        <taxon>Actinomycetota</taxon>
        <taxon>Actinomycetes</taxon>
        <taxon>Micromonosporales</taxon>
        <taxon>Micromonosporaceae</taxon>
        <taxon>Virgisporangium</taxon>
    </lineage>
</organism>
<dbReference type="InterPro" id="IPR029058">
    <property type="entry name" value="AB_hydrolase_fold"/>
</dbReference>
<keyword evidence="3" id="KW-1185">Reference proteome</keyword>
<dbReference type="Gene3D" id="3.40.50.1820">
    <property type="entry name" value="alpha/beta hydrolase"/>
    <property type="match status" value="1"/>
</dbReference>
<dbReference type="Pfam" id="PF12697">
    <property type="entry name" value="Abhydrolase_6"/>
    <property type="match status" value="1"/>
</dbReference>
<dbReference type="PANTHER" id="PTHR43194">
    <property type="entry name" value="HYDROLASE ALPHA/BETA FOLD FAMILY"/>
    <property type="match status" value="1"/>
</dbReference>
<reference evidence="2" key="1">
    <citation type="submission" date="2021-01" db="EMBL/GenBank/DDBJ databases">
        <title>Whole genome shotgun sequence of Virgisporangium ochraceum NBRC 16418.</title>
        <authorList>
            <person name="Komaki H."/>
            <person name="Tamura T."/>
        </authorList>
    </citation>
    <scope>NUCLEOTIDE SEQUENCE</scope>
    <source>
        <strain evidence="2">NBRC 16418</strain>
    </source>
</reference>
<evidence type="ECO:0000313" key="2">
    <source>
        <dbReference type="EMBL" id="GIJ67671.1"/>
    </source>
</evidence>
<sequence>MAAILLVHGAWHGPWCWEEFARYLGERGHDVRTVRLRGHDQRPGRIWHRIREYVDDVADAVTGFTEAPVLVGHSMGGFVVQKYLERHRAAAGVLLASVPPGGAAGITARVAVRHPLLFAKANGLLSLRPLIGSPALVRALFFTADTPQPIVDACGARLQDESYLAYLDMLALALPRPRRVADPMLVLGAERDGLITVDEVRRTARAYRTEAEIFAGAGHDMMLDAGWERVADRVDRWIRDPSG</sequence>
<gene>
    <name evidence="2" type="primary">mhpC_1</name>
    <name evidence="2" type="ORF">Voc01_025880</name>
</gene>
<dbReference type="PANTHER" id="PTHR43194:SF2">
    <property type="entry name" value="PEROXISOMAL MEMBRANE PROTEIN LPX1"/>
    <property type="match status" value="1"/>
</dbReference>
<dbReference type="InterPro" id="IPR000073">
    <property type="entry name" value="AB_hydrolase_1"/>
</dbReference>
<dbReference type="Proteomes" id="UP000635606">
    <property type="component" value="Unassembled WGS sequence"/>
</dbReference>
<dbReference type="InterPro" id="IPR050228">
    <property type="entry name" value="Carboxylesterase_BioH"/>
</dbReference>
<feature type="domain" description="AB hydrolase-1" evidence="1">
    <location>
        <begin position="4"/>
        <end position="232"/>
    </location>
</feature>
<name>A0A8J3ZUE9_9ACTN</name>
<dbReference type="SUPFAM" id="SSF53474">
    <property type="entry name" value="alpha/beta-Hydrolases"/>
    <property type="match status" value="1"/>
</dbReference>
<proteinExistence type="predicted"/>
<dbReference type="AlphaFoldDB" id="A0A8J3ZUE9"/>
<evidence type="ECO:0000313" key="3">
    <source>
        <dbReference type="Proteomes" id="UP000635606"/>
    </source>
</evidence>
<dbReference type="RefSeq" id="WP_203927627.1">
    <property type="nucleotide sequence ID" value="NZ_BOPH01000029.1"/>
</dbReference>
<keyword evidence="2" id="KW-0378">Hydrolase</keyword>
<evidence type="ECO:0000259" key="1">
    <source>
        <dbReference type="Pfam" id="PF12697"/>
    </source>
</evidence>
<accession>A0A8J3ZUE9</accession>